<evidence type="ECO:0000313" key="6">
    <source>
        <dbReference type="Proteomes" id="UP000621307"/>
    </source>
</evidence>
<comment type="cofactor">
    <cofactor evidence="1">
        <name>pantetheine 4'-phosphate</name>
        <dbReference type="ChEBI" id="CHEBI:47942"/>
    </cofactor>
</comment>
<dbReference type="InterPro" id="IPR020806">
    <property type="entry name" value="PKS_PP-bd"/>
</dbReference>
<dbReference type="SMART" id="SM00823">
    <property type="entry name" value="PKS_PP"/>
    <property type="match status" value="1"/>
</dbReference>
<organism evidence="5 6">
    <name type="scientific">Nostoc parmelioides FACHB-3921</name>
    <dbReference type="NCBI Taxonomy" id="2692909"/>
    <lineage>
        <taxon>Bacteria</taxon>
        <taxon>Bacillati</taxon>
        <taxon>Cyanobacteriota</taxon>
        <taxon>Cyanophyceae</taxon>
        <taxon>Nostocales</taxon>
        <taxon>Nostocaceae</taxon>
        <taxon>Nostoc</taxon>
    </lineage>
</organism>
<dbReference type="PANTHER" id="PTHR45527:SF1">
    <property type="entry name" value="FATTY ACID SYNTHASE"/>
    <property type="match status" value="1"/>
</dbReference>
<dbReference type="InterPro" id="IPR000873">
    <property type="entry name" value="AMP-dep_synth/lig_dom"/>
</dbReference>
<gene>
    <name evidence="5" type="ORF">H6G14_14935</name>
</gene>
<evidence type="ECO:0000256" key="1">
    <source>
        <dbReference type="ARBA" id="ARBA00001957"/>
    </source>
</evidence>
<proteinExistence type="predicted"/>
<evidence type="ECO:0000259" key="4">
    <source>
        <dbReference type="PROSITE" id="PS50075"/>
    </source>
</evidence>
<dbReference type="Gene3D" id="1.10.10.1830">
    <property type="entry name" value="Non-ribosomal peptide synthase, adenylation domain"/>
    <property type="match status" value="1"/>
</dbReference>
<reference evidence="5 6" key="1">
    <citation type="journal article" date="2020" name="ISME J.">
        <title>Comparative genomics reveals insights into cyanobacterial evolution and habitat adaptation.</title>
        <authorList>
            <person name="Chen M.Y."/>
            <person name="Teng W.K."/>
            <person name="Zhao L."/>
            <person name="Hu C.X."/>
            <person name="Zhou Y.K."/>
            <person name="Han B.P."/>
            <person name="Song L.R."/>
            <person name="Shu W.S."/>
        </authorList>
    </citation>
    <scope>NUCLEOTIDE SEQUENCE [LARGE SCALE GENOMIC DNA]</scope>
    <source>
        <strain evidence="5 6">FACHB-3921</strain>
    </source>
</reference>
<keyword evidence="2" id="KW-0596">Phosphopantetheine</keyword>
<dbReference type="InterPro" id="IPR045851">
    <property type="entry name" value="AMP-bd_C_sf"/>
</dbReference>
<dbReference type="SUPFAM" id="SSF56801">
    <property type="entry name" value="Acetyl-CoA synthetase-like"/>
    <property type="match status" value="1"/>
</dbReference>
<dbReference type="Pfam" id="PF13193">
    <property type="entry name" value="AMP-binding_C"/>
    <property type="match status" value="1"/>
</dbReference>
<dbReference type="RefSeq" id="WP_190568172.1">
    <property type="nucleotide sequence ID" value="NZ_JACJQL010000020.1"/>
</dbReference>
<dbReference type="InterPro" id="IPR023213">
    <property type="entry name" value="CAT-like_dom_sf"/>
</dbReference>
<dbReference type="Pfam" id="PF18563">
    <property type="entry name" value="TubC_N"/>
    <property type="match status" value="1"/>
</dbReference>
<dbReference type="PROSITE" id="PS50075">
    <property type="entry name" value="CARRIER"/>
    <property type="match status" value="1"/>
</dbReference>
<dbReference type="NCBIfam" id="TIGR01733">
    <property type="entry name" value="AA-adenyl-dom"/>
    <property type="match status" value="1"/>
</dbReference>
<dbReference type="Gene3D" id="3.40.50.1820">
    <property type="entry name" value="alpha/beta hydrolase"/>
    <property type="match status" value="1"/>
</dbReference>
<keyword evidence="6" id="KW-1185">Reference proteome</keyword>
<dbReference type="CDD" id="cd17652">
    <property type="entry name" value="A_NRPS_CmdD_like"/>
    <property type="match status" value="1"/>
</dbReference>
<dbReference type="Pfam" id="PF00501">
    <property type="entry name" value="AMP-binding"/>
    <property type="match status" value="1"/>
</dbReference>
<dbReference type="PROSITE" id="PS00455">
    <property type="entry name" value="AMP_BINDING"/>
    <property type="match status" value="1"/>
</dbReference>
<evidence type="ECO:0000256" key="3">
    <source>
        <dbReference type="ARBA" id="ARBA00022553"/>
    </source>
</evidence>
<evidence type="ECO:0000313" key="5">
    <source>
        <dbReference type="EMBL" id="MBD2252592.1"/>
    </source>
</evidence>
<comment type="caution">
    <text evidence="5">The sequence shown here is derived from an EMBL/GenBank/DDBJ whole genome shotgun (WGS) entry which is preliminary data.</text>
</comment>
<dbReference type="Pfam" id="PF00668">
    <property type="entry name" value="Condensation"/>
    <property type="match status" value="1"/>
</dbReference>
<dbReference type="InterPro" id="IPR029058">
    <property type="entry name" value="AB_hydrolase_fold"/>
</dbReference>
<dbReference type="Gene3D" id="3.40.50.980">
    <property type="match status" value="2"/>
</dbReference>
<dbReference type="Proteomes" id="UP000621307">
    <property type="component" value="Unassembled WGS sequence"/>
</dbReference>
<dbReference type="Gene3D" id="2.30.38.10">
    <property type="entry name" value="Luciferase, Domain 3"/>
    <property type="match status" value="1"/>
</dbReference>
<dbReference type="Pfam" id="PF00550">
    <property type="entry name" value="PP-binding"/>
    <property type="match status" value="1"/>
</dbReference>
<dbReference type="InterPro" id="IPR020845">
    <property type="entry name" value="AMP-binding_CS"/>
</dbReference>
<protein>
    <submittedName>
        <fullName evidence="5">Amino acid adenylation domain-containing protein</fullName>
    </submittedName>
</protein>
<dbReference type="InterPro" id="IPR025110">
    <property type="entry name" value="AMP-bd_C"/>
</dbReference>
<dbReference type="InterPro" id="IPR044894">
    <property type="entry name" value="TubC_N_sf"/>
</dbReference>
<dbReference type="Gene3D" id="3.30.559.10">
    <property type="entry name" value="Chloramphenicol acetyltransferase-like domain"/>
    <property type="match status" value="1"/>
</dbReference>
<feature type="domain" description="Carrier" evidence="4">
    <location>
        <begin position="1049"/>
        <end position="1124"/>
    </location>
</feature>
<dbReference type="SUPFAM" id="SSF52777">
    <property type="entry name" value="CoA-dependent acyltransferases"/>
    <property type="match status" value="2"/>
</dbReference>
<dbReference type="EMBL" id="JACJQL010000020">
    <property type="protein sequence ID" value="MBD2252592.1"/>
    <property type="molecule type" value="Genomic_DNA"/>
</dbReference>
<dbReference type="InterPro" id="IPR041464">
    <property type="entry name" value="TubC_N"/>
</dbReference>
<name>A0ABR8BHK4_9NOSO</name>
<dbReference type="InterPro" id="IPR006162">
    <property type="entry name" value="Ppantetheine_attach_site"/>
</dbReference>
<evidence type="ECO:0000256" key="2">
    <source>
        <dbReference type="ARBA" id="ARBA00022450"/>
    </source>
</evidence>
<dbReference type="PROSITE" id="PS00012">
    <property type="entry name" value="PHOSPHOPANTETHEINE"/>
    <property type="match status" value="1"/>
</dbReference>
<dbReference type="CDD" id="cd19531">
    <property type="entry name" value="LCL_NRPS-like"/>
    <property type="match status" value="1"/>
</dbReference>
<dbReference type="Gene3D" id="3.30.559.30">
    <property type="entry name" value="Nonribosomal peptide synthetase, condensation domain"/>
    <property type="match status" value="1"/>
</dbReference>
<dbReference type="SUPFAM" id="SSF47336">
    <property type="entry name" value="ACP-like"/>
    <property type="match status" value="1"/>
</dbReference>
<dbReference type="InterPro" id="IPR010071">
    <property type="entry name" value="AA_adenyl_dom"/>
</dbReference>
<keyword evidence="3" id="KW-0597">Phosphoprotein</keyword>
<dbReference type="PANTHER" id="PTHR45527">
    <property type="entry name" value="NONRIBOSOMAL PEPTIDE SYNTHETASE"/>
    <property type="match status" value="1"/>
</dbReference>
<dbReference type="Gene3D" id="3.30.300.30">
    <property type="match status" value="1"/>
</dbReference>
<dbReference type="InterPro" id="IPR009081">
    <property type="entry name" value="PP-bd_ACP"/>
</dbReference>
<dbReference type="InterPro" id="IPR036736">
    <property type="entry name" value="ACP-like_sf"/>
</dbReference>
<dbReference type="InterPro" id="IPR001242">
    <property type="entry name" value="Condensation_dom"/>
</dbReference>
<accession>A0ABR8BHK4</accession>
<sequence>MKTIEKFLAHLYSLDVKLWVEDANLRCSIPEDVLTDELTGELRSRKSEIITFLRQAKSYTNYTQAITPAPRNGNLPLSFAQQRLWFLEQLQPDSYTYNLPTAVRLTGILDVGLLERSLNTIIQRHEVLRTNFKTVDGNPVLDIQPSVTLPLNVIDLQNFNPIEQDEKVSHLALKEAQTPFDLATDVLLRVKILQLAKDENVVLFTMHHIISDGWSMEILVKEFATLYTAFSANQPSPLPKLAIQYVDFAIWQRQWLQGEVLETQLDYWRQQLGGILPVLQLPTDYPRGRVQTFRGAIESFSLSPQLSQGIINLAKNAGVTPFVTLLTAYKILLHRYTGQTDILVGTPVANRHRREIEGLIGFFVNTLVLRTNLAGNPSFQELLQQLRTTTWQAYDYQDIPFEKLVEVLQPERDLSFNPLFQVKFRLENAPTEKLELPGLTITPINRTEASAKLDLSLDMYETSEGFVGAFEYNRDLFAPETINRMIGHFQTLLTAIVEKSEKKISELPLLTESEKQTILIDWNQTQVEFPSYLNFQDLFATQVEKTPDAVAIIFDNQSLTYKELNQKSNQLAHYLKQKGVKPEVIVGLCVERSPLMIIALLGILKAGGAYLPLDPNYPPERLAYMLGDSKVQILLTETSLKVTTSSSYEIIYLDTDWETISQCSIENPKSEVTPENLAYLIYTSGSTGTPKGVLIPHIGLTNLTQHKIQVCDVYPGDCVLQFFSLSFDASIPEIIMALGSGAKLCLAKLESLLPGETLLQLLRENAVTHITITPSALSLLPSADLPHLRMVLVGGEAPSPELIAKWSTGRRFINAYGPTEVTVNASMVLCGNGHPLLPTIRPSANKQLYILDNYLQPVPIGVIGELYIGGIGLARGYLNRPDLTTQRFIPNPFNQLTVNSQQSTVNSNSRLYKTGDLACYLPDGRIKLLGRVDNQVKIRGFRIEPQEVETVLCQHPGVRAGVVIVREDKPGEKRLVAYIVPNEEAGEQGSKNLPNPQSLRAFMREKLPEYLVPSAFVLLTDLPLTPNGKVDTHALPAPKQVLSKAEFIAPRTDIEAQLADIYAQVLKLEKVSVDDDFFELGGHSLIATQLISQALQLFQVELTVIDLFDAPTVAGLAERILQRQLTAQIPAISDTTDDEREEFEI</sequence>